<dbReference type="AlphaFoldDB" id="A0A5N0TI02"/>
<protein>
    <submittedName>
        <fullName evidence="2">DUF1269 domain-containing protein</fullName>
    </submittedName>
</protein>
<gene>
    <name evidence="2" type="ORF">F6B40_03260</name>
</gene>
<comment type="caution">
    <text evidence="2">The sequence shown here is derived from an EMBL/GenBank/DDBJ whole genome shotgun (WGS) entry which is preliminary data.</text>
</comment>
<accession>A0A5N0TI02</accession>
<sequence length="181" mass="18659">MTDPDYSLLVASYDDQESAQTDFTAMKAEDDLRVVAAIVLSRDPDGKVTVHEHGGRIVAYGTGIGAVAGLVVGLFAAPLLASGVIVAGLTTALGAGLGAGLAEIERRSEERDIGVDAEEWLPAGSSAIVAVVDDVYLDRVDKAFAGATRNVAKALDKGDYDAVVKAVNKGDEKIVDAIVSS</sequence>
<dbReference type="EMBL" id="VYUY01000006">
    <property type="protein sequence ID" value="KAA9134745.1"/>
    <property type="molecule type" value="Genomic_DNA"/>
</dbReference>
<organism evidence="2 3">
    <name type="scientific">Microbacterium caowuchunii</name>
    <dbReference type="NCBI Taxonomy" id="2614638"/>
    <lineage>
        <taxon>Bacteria</taxon>
        <taxon>Bacillati</taxon>
        <taxon>Actinomycetota</taxon>
        <taxon>Actinomycetes</taxon>
        <taxon>Micrococcales</taxon>
        <taxon>Microbacteriaceae</taxon>
        <taxon>Microbacterium</taxon>
    </lineage>
</organism>
<name>A0A5N0TI02_9MICO</name>
<feature type="transmembrane region" description="Helical" evidence="1">
    <location>
        <begin position="83"/>
        <end position="102"/>
    </location>
</feature>
<dbReference type="Pfam" id="PF06897">
    <property type="entry name" value="DUF1269"/>
    <property type="match status" value="1"/>
</dbReference>
<evidence type="ECO:0000256" key="1">
    <source>
        <dbReference type="SAM" id="Phobius"/>
    </source>
</evidence>
<dbReference type="InterPro" id="IPR009200">
    <property type="entry name" value="DUF1269_membrane"/>
</dbReference>
<proteinExistence type="predicted"/>
<keyword evidence="1" id="KW-1133">Transmembrane helix</keyword>
<keyword evidence="1" id="KW-0472">Membrane</keyword>
<evidence type="ECO:0000313" key="2">
    <source>
        <dbReference type="EMBL" id="KAA9134745.1"/>
    </source>
</evidence>
<keyword evidence="3" id="KW-1185">Reference proteome</keyword>
<reference evidence="3" key="1">
    <citation type="submission" date="2019-09" db="EMBL/GenBank/DDBJ databases">
        <title>Mumia zhuanghuii sp. nov. isolated from the intestinal contents of plateau pika (Ochotona curzoniae) in the Qinghai-Tibet plateau of China.</title>
        <authorList>
            <person name="Tian Z."/>
        </authorList>
    </citation>
    <scope>NUCLEOTIDE SEQUENCE [LARGE SCALE GENOMIC DNA]</scope>
    <source>
        <strain evidence="3">L-033</strain>
    </source>
</reference>
<keyword evidence="1" id="KW-0812">Transmembrane</keyword>
<feature type="transmembrane region" description="Helical" evidence="1">
    <location>
        <begin position="57"/>
        <end position="77"/>
    </location>
</feature>
<evidence type="ECO:0000313" key="3">
    <source>
        <dbReference type="Proteomes" id="UP000326838"/>
    </source>
</evidence>
<dbReference type="RefSeq" id="WP_150892101.1">
    <property type="nucleotide sequence ID" value="NZ_VYUY01000006.1"/>
</dbReference>
<dbReference type="Proteomes" id="UP000326838">
    <property type="component" value="Unassembled WGS sequence"/>
</dbReference>